<evidence type="ECO:0000259" key="1">
    <source>
        <dbReference type="Pfam" id="PF13577"/>
    </source>
</evidence>
<dbReference type="Gene3D" id="3.10.450.50">
    <property type="match status" value="1"/>
</dbReference>
<organism evidence="2 3">
    <name type="scientific">Flexivirga oryzae</name>
    <dbReference type="NCBI Taxonomy" id="1794944"/>
    <lineage>
        <taxon>Bacteria</taxon>
        <taxon>Bacillati</taxon>
        <taxon>Actinomycetota</taxon>
        <taxon>Actinomycetes</taxon>
        <taxon>Micrococcales</taxon>
        <taxon>Dermacoccaceae</taxon>
        <taxon>Flexivirga</taxon>
    </lineage>
</organism>
<feature type="domain" description="SnoaL-like" evidence="1">
    <location>
        <begin position="5"/>
        <end position="131"/>
    </location>
</feature>
<dbReference type="InterPro" id="IPR037401">
    <property type="entry name" value="SnoaL-like"/>
</dbReference>
<dbReference type="AlphaFoldDB" id="A0A839ND13"/>
<reference evidence="2 3" key="1">
    <citation type="submission" date="2020-08" db="EMBL/GenBank/DDBJ databases">
        <title>Sequencing the genomes of 1000 actinobacteria strains.</title>
        <authorList>
            <person name="Klenk H.-P."/>
        </authorList>
    </citation>
    <scope>NUCLEOTIDE SEQUENCE [LARGE SCALE GENOMIC DNA]</scope>
    <source>
        <strain evidence="2 3">DSM 105369</strain>
    </source>
</reference>
<name>A0A839ND13_9MICO</name>
<protein>
    <recommendedName>
        <fullName evidence="1">SnoaL-like domain-containing protein</fullName>
    </recommendedName>
</protein>
<evidence type="ECO:0000313" key="2">
    <source>
        <dbReference type="EMBL" id="MBB2893844.1"/>
    </source>
</evidence>
<accession>A0A839ND13</accession>
<dbReference type="RefSeq" id="WP_183322270.1">
    <property type="nucleotide sequence ID" value="NZ_JACHVQ010000003.1"/>
</dbReference>
<dbReference type="EMBL" id="JACHVQ010000003">
    <property type="protein sequence ID" value="MBB2893844.1"/>
    <property type="molecule type" value="Genomic_DNA"/>
</dbReference>
<sequence>MIDLQELSDRAEIADVLARYQHACDRGDRELMRDCYHDDAVDNHGRANGPVDEVMAFLGKYSADLRSTYHFMGPPHIVLGAEGDADKAFAETYCLYRRELFDPDAEILMQGLRYFDVFERRDDVWRIAHRTVLLDWEQRGNGAPGVSAPESWTRGARRDADVAWPLTEHLANAQGLRH</sequence>
<evidence type="ECO:0000313" key="3">
    <source>
        <dbReference type="Proteomes" id="UP000559182"/>
    </source>
</evidence>
<keyword evidence="3" id="KW-1185">Reference proteome</keyword>
<proteinExistence type="predicted"/>
<dbReference type="Pfam" id="PF13577">
    <property type="entry name" value="SnoaL_4"/>
    <property type="match status" value="1"/>
</dbReference>
<dbReference type="InterPro" id="IPR032710">
    <property type="entry name" value="NTF2-like_dom_sf"/>
</dbReference>
<gene>
    <name evidence="2" type="ORF">FHU39_003875</name>
</gene>
<dbReference type="CDD" id="cd00531">
    <property type="entry name" value="NTF2_like"/>
    <property type="match status" value="1"/>
</dbReference>
<dbReference type="SUPFAM" id="SSF54427">
    <property type="entry name" value="NTF2-like"/>
    <property type="match status" value="1"/>
</dbReference>
<dbReference type="Proteomes" id="UP000559182">
    <property type="component" value="Unassembled WGS sequence"/>
</dbReference>
<comment type="caution">
    <text evidence="2">The sequence shown here is derived from an EMBL/GenBank/DDBJ whole genome shotgun (WGS) entry which is preliminary data.</text>
</comment>